<dbReference type="Pfam" id="PF11638">
    <property type="entry name" value="DnaA_N"/>
    <property type="match status" value="1"/>
</dbReference>
<dbReference type="Pfam" id="PF08299">
    <property type="entry name" value="Bac_DnaA_C"/>
    <property type="match status" value="1"/>
</dbReference>
<keyword evidence="4 8" id="KW-0547">Nucleotide-binding</keyword>
<dbReference type="PANTHER" id="PTHR30050">
    <property type="entry name" value="CHROMOSOMAL REPLICATION INITIATOR PROTEIN DNAA"/>
    <property type="match status" value="1"/>
</dbReference>
<dbReference type="InterPro" id="IPR020591">
    <property type="entry name" value="Chromosome_initiator_DnaA-like"/>
</dbReference>
<dbReference type="GO" id="GO:0005737">
    <property type="term" value="C:cytoplasm"/>
    <property type="evidence" value="ECO:0007669"/>
    <property type="project" value="UniProtKB-SubCell"/>
</dbReference>
<evidence type="ECO:0000256" key="4">
    <source>
        <dbReference type="ARBA" id="ARBA00022741"/>
    </source>
</evidence>
<dbReference type="InterPro" id="IPR001957">
    <property type="entry name" value="Chromosome_initiator_DnaA"/>
</dbReference>
<dbReference type="InterPro" id="IPR024633">
    <property type="entry name" value="DnaA_N_dom"/>
</dbReference>
<feature type="region of interest" description="Domain IV, binds dsDNA" evidence="8">
    <location>
        <begin position="345"/>
        <end position="465"/>
    </location>
</feature>
<feature type="domain" description="Chromosomal replication initiator DnaA C-terminal" evidence="14">
    <location>
        <begin position="372"/>
        <end position="441"/>
    </location>
</feature>
<dbReference type="GO" id="GO:0005886">
    <property type="term" value="C:plasma membrane"/>
    <property type="evidence" value="ECO:0007669"/>
    <property type="project" value="TreeGrafter"/>
</dbReference>
<feature type="compositionally biased region" description="Pro residues" evidence="12">
    <location>
        <begin position="98"/>
        <end position="114"/>
    </location>
</feature>
<dbReference type="GO" id="GO:0006275">
    <property type="term" value="P:regulation of DNA replication"/>
    <property type="evidence" value="ECO:0007669"/>
    <property type="project" value="UniProtKB-UniRule"/>
</dbReference>
<dbReference type="GO" id="GO:0005524">
    <property type="term" value="F:ATP binding"/>
    <property type="evidence" value="ECO:0007669"/>
    <property type="project" value="UniProtKB-UniRule"/>
</dbReference>
<dbReference type="SUPFAM" id="SSF48295">
    <property type="entry name" value="TrpR-like"/>
    <property type="match status" value="1"/>
</dbReference>
<evidence type="ECO:0000256" key="2">
    <source>
        <dbReference type="ARBA" id="ARBA00022490"/>
    </source>
</evidence>
<dbReference type="InterPro" id="IPR013317">
    <property type="entry name" value="DnaA_dom"/>
</dbReference>
<evidence type="ECO:0000256" key="9">
    <source>
        <dbReference type="NCBIfam" id="TIGR00362"/>
    </source>
</evidence>
<sequence length="465" mass="51796">MAVQPELPEPTTELWGQVLAAVQVKLETQQAFDTWLKPIVPLNLTPQLVELEVPNQFFIDWIHQYHLGPLRQSLREVLGADPEVRFSARERTSTTPAPESPTPVALPAPPPAPAAPRGDRTWLDSRLNPRLTFGSFVVGSSNAFAHAGCRAVAERPGDAYNPLFIFAGSGLGKTHLLHAIGHAVRTDRPGARVYYVSAERFTNEMIYSIQHAQTLAFRNKYRNVDVLLIDDIQFLAGKESTQEEFFYTFNTLRDAHKQVVVTADKAPKDIPMLEERLTSRFNQGLVTDIKQPDVETRMAILRNRLEQDGGGVKLPDDVLLLIADRVRNNIRDLEGCLVRVLALGSLLHQEITLALAGEVLQHYVNPEPDQMTPERILTAVADRFGVKLDALCGHRRTQTIALPRQVAMYLMRQLTDLSLVEIGRTFGGRDHTTVMYACEKVGRLLREDLALADKVNGLISTLASG</sequence>
<dbReference type="Pfam" id="PF00308">
    <property type="entry name" value="Bac_DnaA"/>
    <property type="match status" value="1"/>
</dbReference>
<dbReference type="SMART" id="SM00382">
    <property type="entry name" value="AAA"/>
    <property type="match status" value="1"/>
</dbReference>
<evidence type="ECO:0000313" key="15">
    <source>
        <dbReference type="EMBL" id="TMQ73983.1"/>
    </source>
</evidence>
<dbReference type="FunFam" id="3.40.50.300:FF:000668">
    <property type="entry name" value="Chromosomal replication initiator protein DnaA"/>
    <property type="match status" value="1"/>
</dbReference>
<dbReference type="Gene3D" id="3.30.300.180">
    <property type="match status" value="1"/>
</dbReference>
<feature type="domain" description="AAA+ ATPase" evidence="13">
    <location>
        <begin position="159"/>
        <end position="287"/>
    </location>
</feature>
<reference evidence="15 16" key="1">
    <citation type="journal article" date="2019" name="Nat. Microbiol.">
        <title>Mediterranean grassland soil C-N compound turnover is dependent on rainfall and depth, and is mediated by genomically divergent microorganisms.</title>
        <authorList>
            <person name="Diamond S."/>
            <person name="Andeer P.F."/>
            <person name="Li Z."/>
            <person name="Crits-Christoph A."/>
            <person name="Burstein D."/>
            <person name="Anantharaman K."/>
            <person name="Lane K.R."/>
            <person name="Thomas B.C."/>
            <person name="Pan C."/>
            <person name="Northen T.R."/>
            <person name="Banfield J.F."/>
        </authorList>
    </citation>
    <scope>NUCLEOTIDE SEQUENCE [LARGE SCALE GENOMIC DNA]</scope>
    <source>
        <strain evidence="15">WS_11</strain>
    </source>
</reference>
<comment type="function">
    <text evidence="8 10">Plays an essential role in the initiation and regulation of chromosomal replication. ATP-DnaA binds to the origin of replication (oriC) to initiate formation of the DNA replication initiation complex once per cell cycle. Binds the DnaA box (a 9 base pair repeat at the origin) and separates the double-stranded (ds)DNA. Forms a right-handed helical filament on oriC DNA; dsDNA binds to the exterior of the filament while single-stranded (ss)DNA is stabiized in the filament's interior. The ATP-DnaA-oriC complex binds and stabilizes one strand of the AT-rich DNA unwinding element (DUE), permitting loading of DNA polymerase. After initiation quickly degrades to an ADP-DnaA complex that is not apt for DNA replication. Binds acidic phospholipids.</text>
</comment>
<evidence type="ECO:0000259" key="13">
    <source>
        <dbReference type="SMART" id="SM00382"/>
    </source>
</evidence>
<accession>A0A538UDP4</accession>
<comment type="caution">
    <text evidence="8">Lacks conserved residue(s) required for the propagation of feature annotation.</text>
</comment>
<dbReference type="HAMAP" id="MF_00377">
    <property type="entry name" value="DnaA_bact"/>
    <property type="match status" value="1"/>
</dbReference>
<dbReference type="SMART" id="SM00760">
    <property type="entry name" value="Bac_DnaA_C"/>
    <property type="match status" value="1"/>
</dbReference>
<feature type="region of interest" description="Domain I, interacts with DnaA modulators" evidence="8">
    <location>
        <begin position="1"/>
        <end position="94"/>
    </location>
</feature>
<keyword evidence="5 8" id="KW-0067">ATP-binding</keyword>
<evidence type="ECO:0000256" key="7">
    <source>
        <dbReference type="ARBA" id="ARBA00023125"/>
    </source>
</evidence>
<comment type="similarity">
    <text evidence="1 8 11">Belongs to the DnaA family.</text>
</comment>
<dbReference type="SUPFAM" id="SSF52540">
    <property type="entry name" value="P-loop containing nucleoside triphosphate hydrolases"/>
    <property type="match status" value="1"/>
</dbReference>
<dbReference type="EMBL" id="VBPB01000024">
    <property type="protein sequence ID" value="TMQ73983.1"/>
    <property type="molecule type" value="Genomic_DNA"/>
</dbReference>
<comment type="domain">
    <text evidence="8">Domain I is involved in oligomerization and binding regulators, domain II is flexibile and of varying length in different bacteria, domain III forms the AAA+ region, while domain IV binds dsDNA.</text>
</comment>
<keyword evidence="6 8" id="KW-0446">Lipid-binding</keyword>
<dbReference type="InterPro" id="IPR018312">
    <property type="entry name" value="Chromosome_initiator_DnaA_CS"/>
</dbReference>
<dbReference type="CDD" id="cd06571">
    <property type="entry name" value="Bac_DnaA_C"/>
    <property type="match status" value="1"/>
</dbReference>
<dbReference type="AlphaFoldDB" id="A0A538UDP4"/>
<evidence type="ECO:0000313" key="16">
    <source>
        <dbReference type="Proteomes" id="UP000319771"/>
    </source>
</evidence>
<proteinExistence type="inferred from homology"/>
<evidence type="ECO:0000256" key="12">
    <source>
        <dbReference type="SAM" id="MobiDB-lite"/>
    </source>
</evidence>
<evidence type="ECO:0000256" key="3">
    <source>
        <dbReference type="ARBA" id="ARBA00022705"/>
    </source>
</evidence>
<protein>
    <recommendedName>
        <fullName evidence="8 9">Chromosomal replication initiator protein DnaA</fullName>
    </recommendedName>
</protein>
<feature type="binding site" evidence="8">
    <location>
        <position position="172"/>
    </location>
    <ligand>
        <name>ATP</name>
        <dbReference type="ChEBI" id="CHEBI:30616"/>
    </ligand>
</feature>
<keyword evidence="7 8" id="KW-0238">DNA-binding</keyword>
<evidence type="ECO:0000256" key="5">
    <source>
        <dbReference type="ARBA" id="ARBA00022840"/>
    </source>
</evidence>
<comment type="subcellular location">
    <subcellularLocation>
        <location evidence="8">Cytoplasm</location>
    </subcellularLocation>
</comment>
<dbReference type="Gene3D" id="3.40.50.300">
    <property type="entry name" value="P-loop containing nucleotide triphosphate hydrolases"/>
    <property type="match status" value="1"/>
</dbReference>
<keyword evidence="2 8" id="KW-0963">Cytoplasm</keyword>
<dbReference type="CDD" id="cd00009">
    <property type="entry name" value="AAA"/>
    <property type="match status" value="1"/>
</dbReference>
<evidence type="ECO:0000256" key="8">
    <source>
        <dbReference type="HAMAP-Rule" id="MF_00377"/>
    </source>
</evidence>
<dbReference type="Gene3D" id="1.10.1750.10">
    <property type="match status" value="1"/>
</dbReference>
<feature type="binding site" evidence="8">
    <location>
        <position position="174"/>
    </location>
    <ligand>
        <name>ATP</name>
        <dbReference type="ChEBI" id="CHEBI:30616"/>
    </ligand>
</feature>
<dbReference type="GO" id="GO:0003688">
    <property type="term" value="F:DNA replication origin binding"/>
    <property type="evidence" value="ECO:0007669"/>
    <property type="project" value="UniProtKB-UniRule"/>
</dbReference>
<dbReference type="PANTHER" id="PTHR30050:SF2">
    <property type="entry name" value="CHROMOSOMAL REPLICATION INITIATOR PROTEIN DNAA"/>
    <property type="match status" value="1"/>
</dbReference>
<dbReference type="NCBIfam" id="TIGR00362">
    <property type="entry name" value="DnaA"/>
    <property type="match status" value="1"/>
</dbReference>
<gene>
    <name evidence="8 15" type="primary">dnaA</name>
    <name evidence="15" type="ORF">E6K81_01875</name>
</gene>
<dbReference type="InterPro" id="IPR038454">
    <property type="entry name" value="DnaA_N_sf"/>
</dbReference>
<dbReference type="Gene3D" id="1.10.8.60">
    <property type="match status" value="1"/>
</dbReference>
<feature type="binding site" evidence="8">
    <location>
        <position position="170"/>
    </location>
    <ligand>
        <name>ATP</name>
        <dbReference type="ChEBI" id="CHEBI:30616"/>
    </ligand>
</feature>
<dbReference type="InterPro" id="IPR010921">
    <property type="entry name" value="Trp_repressor/repl_initiator"/>
</dbReference>
<dbReference type="PROSITE" id="PS01008">
    <property type="entry name" value="DNAA"/>
    <property type="match status" value="1"/>
</dbReference>
<dbReference type="PRINTS" id="PR00051">
    <property type="entry name" value="DNAA"/>
</dbReference>
<comment type="caution">
    <text evidence="15">The sequence shown here is derived from an EMBL/GenBank/DDBJ whole genome shotgun (WGS) entry which is preliminary data.</text>
</comment>
<dbReference type="InterPro" id="IPR027417">
    <property type="entry name" value="P-loop_NTPase"/>
</dbReference>
<feature type="binding site" evidence="8">
    <location>
        <position position="173"/>
    </location>
    <ligand>
        <name>ATP</name>
        <dbReference type="ChEBI" id="CHEBI:30616"/>
    </ligand>
</feature>
<dbReference type="InterPro" id="IPR013159">
    <property type="entry name" value="DnaA_C"/>
</dbReference>
<dbReference type="InterPro" id="IPR003593">
    <property type="entry name" value="AAA+_ATPase"/>
</dbReference>
<evidence type="ECO:0000256" key="10">
    <source>
        <dbReference type="RuleBase" id="RU000577"/>
    </source>
</evidence>
<feature type="region of interest" description="Disordered" evidence="12">
    <location>
        <begin position="86"/>
        <end position="121"/>
    </location>
</feature>
<keyword evidence="3 8" id="KW-0235">DNA replication</keyword>
<organism evidence="15 16">
    <name type="scientific">Eiseniibacteriota bacterium</name>
    <dbReference type="NCBI Taxonomy" id="2212470"/>
    <lineage>
        <taxon>Bacteria</taxon>
        <taxon>Candidatus Eiseniibacteriota</taxon>
    </lineage>
</organism>
<evidence type="ECO:0000256" key="1">
    <source>
        <dbReference type="ARBA" id="ARBA00006583"/>
    </source>
</evidence>
<dbReference type="GO" id="GO:0006270">
    <property type="term" value="P:DNA replication initiation"/>
    <property type="evidence" value="ECO:0007669"/>
    <property type="project" value="UniProtKB-UniRule"/>
</dbReference>
<name>A0A538UDP4_UNCEI</name>
<dbReference type="Proteomes" id="UP000319771">
    <property type="component" value="Unassembled WGS sequence"/>
</dbReference>
<evidence type="ECO:0000256" key="11">
    <source>
        <dbReference type="RuleBase" id="RU004227"/>
    </source>
</evidence>
<evidence type="ECO:0000259" key="14">
    <source>
        <dbReference type="SMART" id="SM00760"/>
    </source>
</evidence>
<dbReference type="GO" id="GO:0008289">
    <property type="term" value="F:lipid binding"/>
    <property type="evidence" value="ECO:0007669"/>
    <property type="project" value="UniProtKB-KW"/>
</dbReference>
<evidence type="ECO:0000256" key="6">
    <source>
        <dbReference type="ARBA" id="ARBA00023121"/>
    </source>
</evidence>
<comment type="subunit">
    <text evidence="8">Oligomerizes as a right-handed, spiral filament on DNA at oriC.</text>
</comment>